<dbReference type="InterPro" id="IPR020103">
    <property type="entry name" value="PsdUridine_synth_cat_dom_sf"/>
</dbReference>
<dbReference type="EMBL" id="JADIMQ010000020">
    <property type="protein sequence ID" value="MBO8447922.1"/>
    <property type="molecule type" value="Genomic_DNA"/>
</dbReference>
<evidence type="ECO:0000256" key="2">
    <source>
        <dbReference type="ARBA" id="ARBA00023235"/>
    </source>
</evidence>
<dbReference type="Proteomes" id="UP000810252">
    <property type="component" value="Unassembled WGS sequence"/>
</dbReference>
<sequence length="249" mass="28259">MQYRRLTDEEYADAAGRILYEDNHLLIVNKKVGEIVQADITEDETLTSFYKSFIAMRDGKEGSVFIGVPHRLDRPVSGITILARTSKALARLNDMFRVGDIHKYYWALVCSAPPEDSARLSGYIWRNEERNKSYMCPPGALRRNAKFAELEYRLLKPTDRYWLLEVRLLTGRHHQIRCQLSDIGCVIKGDLKYGAPRSNPDGGISLHSRRVEFVHPVRKTEMVITAPLPASWGAVCDDGQPDALQPDLG</sequence>
<dbReference type="GO" id="GO:0001522">
    <property type="term" value="P:pseudouridine synthesis"/>
    <property type="evidence" value="ECO:0007669"/>
    <property type="project" value="InterPro"/>
</dbReference>
<dbReference type="InterPro" id="IPR050188">
    <property type="entry name" value="RluA_PseudoU_synthase"/>
</dbReference>
<dbReference type="GO" id="GO:0006396">
    <property type="term" value="P:RNA processing"/>
    <property type="evidence" value="ECO:0007669"/>
    <property type="project" value="UniProtKB-ARBA"/>
</dbReference>
<protein>
    <submittedName>
        <fullName evidence="4">RNA pseudouridine synthase</fullName>
    </submittedName>
</protein>
<organism evidence="4 5">
    <name type="scientific">Candidatus Cryptobacteroides merdigallinarum</name>
    <dbReference type="NCBI Taxonomy" id="2840770"/>
    <lineage>
        <taxon>Bacteria</taxon>
        <taxon>Pseudomonadati</taxon>
        <taxon>Bacteroidota</taxon>
        <taxon>Bacteroidia</taxon>
        <taxon>Bacteroidales</taxon>
        <taxon>Candidatus Cryptobacteroides</taxon>
    </lineage>
</organism>
<name>A0A9D9EIN5_9BACT</name>
<gene>
    <name evidence="4" type="ORF">IAC29_01455</name>
</gene>
<proteinExistence type="inferred from homology"/>
<dbReference type="Gene3D" id="3.30.2350.10">
    <property type="entry name" value="Pseudouridine synthase"/>
    <property type="match status" value="1"/>
</dbReference>
<dbReference type="GO" id="GO:0003723">
    <property type="term" value="F:RNA binding"/>
    <property type="evidence" value="ECO:0007669"/>
    <property type="project" value="InterPro"/>
</dbReference>
<reference evidence="4" key="1">
    <citation type="submission" date="2020-10" db="EMBL/GenBank/DDBJ databases">
        <authorList>
            <person name="Gilroy R."/>
        </authorList>
    </citation>
    <scope>NUCLEOTIDE SEQUENCE</scope>
    <source>
        <strain evidence="4">20514</strain>
    </source>
</reference>
<dbReference type="Pfam" id="PF00849">
    <property type="entry name" value="PseudoU_synth_2"/>
    <property type="match status" value="1"/>
</dbReference>
<evidence type="ECO:0000256" key="1">
    <source>
        <dbReference type="ARBA" id="ARBA00010876"/>
    </source>
</evidence>
<comment type="caution">
    <text evidence="4">The sequence shown here is derived from an EMBL/GenBank/DDBJ whole genome shotgun (WGS) entry which is preliminary data.</text>
</comment>
<evidence type="ECO:0000259" key="3">
    <source>
        <dbReference type="Pfam" id="PF00849"/>
    </source>
</evidence>
<evidence type="ECO:0000313" key="5">
    <source>
        <dbReference type="Proteomes" id="UP000810252"/>
    </source>
</evidence>
<dbReference type="GO" id="GO:0009982">
    <property type="term" value="F:pseudouridine synthase activity"/>
    <property type="evidence" value="ECO:0007669"/>
    <property type="project" value="InterPro"/>
</dbReference>
<dbReference type="InterPro" id="IPR006145">
    <property type="entry name" value="PsdUridine_synth_RsuA/RluA"/>
</dbReference>
<dbReference type="PANTHER" id="PTHR21600:SF83">
    <property type="entry name" value="PSEUDOURIDYLATE SYNTHASE RPUSD4, MITOCHONDRIAL"/>
    <property type="match status" value="1"/>
</dbReference>
<dbReference type="GO" id="GO:0140098">
    <property type="term" value="F:catalytic activity, acting on RNA"/>
    <property type="evidence" value="ECO:0007669"/>
    <property type="project" value="UniProtKB-ARBA"/>
</dbReference>
<dbReference type="PANTHER" id="PTHR21600">
    <property type="entry name" value="MITOCHONDRIAL RNA PSEUDOURIDINE SYNTHASE"/>
    <property type="match status" value="1"/>
</dbReference>
<accession>A0A9D9EIN5</accession>
<evidence type="ECO:0000313" key="4">
    <source>
        <dbReference type="EMBL" id="MBO8447922.1"/>
    </source>
</evidence>
<dbReference type="CDD" id="cd02869">
    <property type="entry name" value="PseudoU_synth_RluA_like"/>
    <property type="match status" value="1"/>
</dbReference>
<comment type="similarity">
    <text evidence="1">Belongs to the pseudouridine synthase RluA family.</text>
</comment>
<dbReference type="AlphaFoldDB" id="A0A9D9EIN5"/>
<reference evidence="4" key="2">
    <citation type="journal article" date="2021" name="PeerJ">
        <title>Extensive microbial diversity within the chicken gut microbiome revealed by metagenomics and culture.</title>
        <authorList>
            <person name="Gilroy R."/>
            <person name="Ravi A."/>
            <person name="Getino M."/>
            <person name="Pursley I."/>
            <person name="Horton D.L."/>
            <person name="Alikhan N.F."/>
            <person name="Baker D."/>
            <person name="Gharbi K."/>
            <person name="Hall N."/>
            <person name="Watson M."/>
            <person name="Adriaenssens E.M."/>
            <person name="Foster-Nyarko E."/>
            <person name="Jarju S."/>
            <person name="Secka A."/>
            <person name="Antonio M."/>
            <person name="Oren A."/>
            <person name="Chaudhuri R.R."/>
            <person name="La Ragione R."/>
            <person name="Hildebrand F."/>
            <person name="Pallen M.J."/>
        </authorList>
    </citation>
    <scope>NUCLEOTIDE SEQUENCE</scope>
    <source>
        <strain evidence="4">20514</strain>
    </source>
</reference>
<feature type="domain" description="Pseudouridine synthase RsuA/RluA-like" evidence="3">
    <location>
        <begin position="24"/>
        <end position="181"/>
    </location>
</feature>
<dbReference type="SUPFAM" id="SSF55120">
    <property type="entry name" value="Pseudouridine synthase"/>
    <property type="match status" value="1"/>
</dbReference>
<keyword evidence="2" id="KW-0413">Isomerase</keyword>